<comment type="subcellular location">
    <subcellularLocation>
        <location evidence="2">Membrane</location>
    </subcellularLocation>
</comment>
<name>A0A510Y154_9GAMM</name>
<dbReference type="InterPro" id="IPR001789">
    <property type="entry name" value="Sig_transdc_resp-reg_receiver"/>
</dbReference>
<dbReference type="Pfam" id="PF00512">
    <property type="entry name" value="HisKA"/>
    <property type="match status" value="1"/>
</dbReference>
<keyword evidence="5" id="KW-0808">Transferase</keyword>
<dbReference type="SMART" id="SM00091">
    <property type="entry name" value="PAS"/>
    <property type="match status" value="3"/>
</dbReference>
<dbReference type="InterPro" id="IPR004358">
    <property type="entry name" value="Sig_transdc_His_kin-like_C"/>
</dbReference>
<dbReference type="InterPro" id="IPR013655">
    <property type="entry name" value="PAS_fold_3"/>
</dbReference>
<dbReference type="Gene3D" id="6.10.340.10">
    <property type="match status" value="1"/>
</dbReference>
<feature type="domain" description="PAC" evidence="14">
    <location>
        <begin position="436"/>
        <end position="490"/>
    </location>
</feature>
<evidence type="ECO:0000256" key="9">
    <source>
        <dbReference type="SAM" id="Coils"/>
    </source>
</evidence>
<dbReference type="PROSITE" id="PS50110">
    <property type="entry name" value="RESPONSE_REGULATORY"/>
    <property type="match status" value="2"/>
</dbReference>
<evidence type="ECO:0000313" key="17">
    <source>
        <dbReference type="Proteomes" id="UP000321419"/>
    </source>
</evidence>
<dbReference type="PROSITE" id="PS50112">
    <property type="entry name" value="PAS"/>
    <property type="match status" value="3"/>
</dbReference>
<keyword evidence="4 8" id="KW-0597">Phosphoprotein</keyword>
<proteinExistence type="predicted"/>
<dbReference type="Pfam" id="PF08447">
    <property type="entry name" value="PAS_3"/>
    <property type="match status" value="3"/>
</dbReference>
<dbReference type="PRINTS" id="PR00344">
    <property type="entry name" value="BCTRLSENSOR"/>
</dbReference>
<feature type="domain" description="PAS" evidence="13">
    <location>
        <begin position="491"/>
        <end position="564"/>
    </location>
</feature>
<dbReference type="InterPro" id="IPR000014">
    <property type="entry name" value="PAS"/>
</dbReference>
<feature type="domain" description="Response regulatory" evidence="12">
    <location>
        <begin position="1464"/>
        <end position="1586"/>
    </location>
</feature>
<dbReference type="InterPro" id="IPR003660">
    <property type="entry name" value="HAMP_dom"/>
</dbReference>
<dbReference type="InterPro" id="IPR000700">
    <property type="entry name" value="PAS-assoc_C"/>
</dbReference>
<dbReference type="PROSITE" id="PS50885">
    <property type="entry name" value="HAMP"/>
    <property type="match status" value="1"/>
</dbReference>
<feature type="domain" description="PAC" evidence="14">
    <location>
        <begin position="699"/>
        <end position="751"/>
    </location>
</feature>
<feature type="domain" description="HAMP" evidence="15">
    <location>
        <begin position="299"/>
        <end position="351"/>
    </location>
</feature>
<keyword evidence="7" id="KW-0902">Two-component regulatory system</keyword>
<dbReference type="InterPro" id="IPR035965">
    <property type="entry name" value="PAS-like_dom_sf"/>
</dbReference>
<dbReference type="InterPro" id="IPR005467">
    <property type="entry name" value="His_kinase_dom"/>
</dbReference>
<keyword evidence="10" id="KW-0812">Transmembrane</keyword>
<protein>
    <recommendedName>
        <fullName evidence="3">histidine kinase</fullName>
        <ecNumber evidence="3">2.7.13.3</ecNumber>
    </recommendedName>
</protein>
<dbReference type="InterPro" id="IPR029016">
    <property type="entry name" value="GAF-like_dom_sf"/>
</dbReference>
<feature type="domain" description="Histidine kinase" evidence="11">
    <location>
        <begin position="1073"/>
        <end position="1296"/>
    </location>
</feature>
<keyword evidence="10" id="KW-1133">Transmembrane helix</keyword>
<dbReference type="Pfam" id="PF00072">
    <property type="entry name" value="Response_reg"/>
    <property type="match status" value="2"/>
</dbReference>
<keyword evidence="10" id="KW-0472">Membrane</keyword>
<feature type="domain" description="PAC" evidence="14">
    <location>
        <begin position="568"/>
        <end position="621"/>
    </location>
</feature>
<evidence type="ECO:0000256" key="2">
    <source>
        <dbReference type="ARBA" id="ARBA00004370"/>
    </source>
</evidence>
<evidence type="ECO:0000256" key="5">
    <source>
        <dbReference type="ARBA" id="ARBA00022679"/>
    </source>
</evidence>
<dbReference type="RefSeq" id="WP_089349570.1">
    <property type="nucleotide sequence ID" value="NZ_BJUM01000045.1"/>
</dbReference>
<dbReference type="PANTHER" id="PTHR45339:SF5">
    <property type="entry name" value="HISTIDINE KINASE"/>
    <property type="match status" value="1"/>
</dbReference>
<feature type="domain" description="Response regulatory" evidence="12">
    <location>
        <begin position="1313"/>
        <end position="1435"/>
    </location>
</feature>
<dbReference type="FunFam" id="3.30.565.10:FF:000010">
    <property type="entry name" value="Sensor histidine kinase RcsC"/>
    <property type="match status" value="1"/>
</dbReference>
<dbReference type="SMART" id="SM00388">
    <property type="entry name" value="HisKA"/>
    <property type="match status" value="1"/>
</dbReference>
<keyword evidence="9" id="KW-0175">Coiled coil</keyword>
<evidence type="ECO:0000256" key="4">
    <source>
        <dbReference type="ARBA" id="ARBA00022553"/>
    </source>
</evidence>
<organism evidence="16 17">
    <name type="scientific">Pseudoalteromonas espejiana</name>
    <dbReference type="NCBI Taxonomy" id="28107"/>
    <lineage>
        <taxon>Bacteria</taxon>
        <taxon>Pseudomonadati</taxon>
        <taxon>Pseudomonadota</taxon>
        <taxon>Gammaproteobacteria</taxon>
        <taxon>Alteromonadales</taxon>
        <taxon>Pseudoalteromonadaceae</taxon>
        <taxon>Pseudoalteromonas</taxon>
    </lineage>
</organism>
<reference evidence="16 17" key="1">
    <citation type="submission" date="2019-07" db="EMBL/GenBank/DDBJ databases">
        <title>Whole genome shotgun sequence of Pseudoalteromonas espejiana NBRC 102222.</title>
        <authorList>
            <person name="Hosoyama A."/>
            <person name="Uohara A."/>
            <person name="Ohji S."/>
            <person name="Ichikawa N."/>
        </authorList>
    </citation>
    <scope>NUCLEOTIDE SEQUENCE [LARGE SCALE GENOMIC DNA]</scope>
    <source>
        <strain evidence="16 17">NBRC 102222</strain>
    </source>
</reference>
<dbReference type="GO" id="GO:0016020">
    <property type="term" value="C:membrane"/>
    <property type="evidence" value="ECO:0007669"/>
    <property type="project" value="UniProtKB-SubCell"/>
</dbReference>
<feature type="modified residue" description="4-aspartylphosphate" evidence="8">
    <location>
        <position position="1368"/>
    </location>
</feature>
<dbReference type="PROSITE" id="PS50109">
    <property type="entry name" value="HIS_KIN"/>
    <property type="match status" value="1"/>
</dbReference>
<sequence>MGNRLGTKALLGKTQSVRSKLVVVFLIIAIAPLCLLTLLSLQHVTKTLQKNADNELLGLSALSTDFTQTWFSERIKTFNHFKQRIEDQPQKSKVLSSEFVMQHDFVKHVEIINLNDSTGNIPPSSFASSLTQQMIKNLANEKTATFLSVQHNGKFKHVLAQALFDDANKSYALVLADVGFKGLINSLIKMGISHQGSTFYLLYNNQIQFDSENSIANNSFFSDSAITSNQLFKYTNTQNQQFNAYIKAMDFLGNAGWQLLIAQPLESVTQEKNYYIQFALAINAIAILLIFMSSWWFGKRLAKPIVRLTSTMEKITDGHTLEVPILEDSYEFNRLSIDLQKMVKAKEEQKNILQKQRSALQIALKQLDEQKSALDGHAIVAVTDLKGTITFVNKKFCEISGYQEYELIGQNHRILNSGKHSSAFFKDMYKALKKGDVWKGQICNKAKHGGFYWVDTTIVPFCDESGKPQSYVAIRTDLTALKLQEQELEQHKTQLQLVIDTTAVGIWDWYIDTAKLSVNKRWTEIIGYTLDELNPSTIDTWYQYAHPEDLKESELKLQAYFKGETNVYVSEARMKHKLGHWVWVLDTAKVVEWNSDGTPSRMIGTHLDITERKATESELQLSRDRFASLVANIPGVIYRCKYDEKWTMLYMSDQIKDMTGYLPDDFINNKRISFADIIYHGDNDIEEQVKKSIANQQTWSVEYRIKAKDGRTHWVHEKGQAIYGDNNEVLYLDGFILDITERHETQMKIARQQHLLEAMSKQGQIGAWEIDLEAQTMFWSDEVKVIHEVPQDYQPDLATAIDFYKPGIHRDTINTLFECAVTIGESWSVELIILTNKGNERWVKSMGQPEFKDGKCVRVFGSFQSIDAHKRLELESEKANAYNKNLASLTVSPEVQNSDVAQVKKLAIKSMTEVLNVERASIWIFNEACDEMACHGLYTKADGYIDSDAILTKADFPAYYDAVFEQNLDAIDDVYTHKATSDFTQSYTTPLNIKSMLDAVISSGDGNLGILCAESVGEQHIWSHSEETYLRSLATLVGSTLVSQRRKVTAEKLKIALVAAQEAAVAKSQFLATMSHEIRTPMNGVLGMLELVELVELEQLSQPVEKKVAIAKSSAHSLLGVINDILDFSKAEAGKVELEQIHFNARDLIGEVAEAQAFSAQEKGIEIILNFVSLEPSHLIGDPGRIRQVVTNLISNAVKFTSKGEVVVSASLDQSEEGLLLEIKVKDSGIGISEAKQQQLFTPFSQVDASTTREYGGTGLGLAICKQLCELMDGSISLHSVPGQGSEFTASMRVKEGEEKELTIPDLNITKLDVLVVDDNETNRLVISQQLGHWGANVMLASSAKQALAMCKERMSTKQKMYDIAVLDMQMPEMDGIELCKALKADDDYKAMPLVMMTSIAGMEGAQRYANVGFQAYFPKPVTTADLISALSVITNSDNKKPLPLVTPGFISSLRKEKIDKVIKILLVEDNPINQHVSTLMLKKLNCDITLAENGQEAIDILHNHSAGYFDLVLMDCQMPVMDGFDATANIRQGKAGDEHKAIKIIALTANAMDSDKERCINAGMDDYLTKPIQLDILKDKIEQYF</sequence>
<dbReference type="CDD" id="cd16922">
    <property type="entry name" value="HATPase_EvgS-ArcB-TorS-like"/>
    <property type="match status" value="1"/>
</dbReference>
<dbReference type="Pfam" id="PF02518">
    <property type="entry name" value="HATPase_c"/>
    <property type="match status" value="1"/>
</dbReference>
<feature type="domain" description="PAS" evidence="13">
    <location>
        <begin position="380"/>
        <end position="411"/>
    </location>
</feature>
<feature type="transmembrane region" description="Helical" evidence="10">
    <location>
        <begin position="21"/>
        <end position="41"/>
    </location>
</feature>
<dbReference type="CDD" id="cd00082">
    <property type="entry name" value="HisKA"/>
    <property type="match status" value="1"/>
</dbReference>
<dbReference type="OrthoDB" id="9810730at2"/>
<dbReference type="CDD" id="cd00130">
    <property type="entry name" value="PAS"/>
    <property type="match status" value="3"/>
</dbReference>
<dbReference type="Gene3D" id="3.30.450.40">
    <property type="match status" value="1"/>
</dbReference>
<evidence type="ECO:0000256" key="1">
    <source>
        <dbReference type="ARBA" id="ARBA00000085"/>
    </source>
</evidence>
<comment type="catalytic activity">
    <reaction evidence="1">
        <text>ATP + protein L-histidine = ADP + protein N-phospho-L-histidine.</text>
        <dbReference type="EC" id="2.7.13.3"/>
    </reaction>
</comment>
<evidence type="ECO:0000259" key="13">
    <source>
        <dbReference type="PROSITE" id="PS50112"/>
    </source>
</evidence>
<accession>A0A510Y154</accession>
<dbReference type="InterPro" id="IPR003594">
    <property type="entry name" value="HATPase_dom"/>
</dbReference>
<evidence type="ECO:0000259" key="11">
    <source>
        <dbReference type="PROSITE" id="PS50109"/>
    </source>
</evidence>
<dbReference type="InterPro" id="IPR036097">
    <property type="entry name" value="HisK_dim/P_sf"/>
</dbReference>
<dbReference type="CDD" id="cd17546">
    <property type="entry name" value="REC_hyHK_CKI1_RcsC-like"/>
    <property type="match status" value="2"/>
</dbReference>
<dbReference type="EC" id="2.7.13.3" evidence="3"/>
<evidence type="ECO:0000313" key="16">
    <source>
        <dbReference type="EMBL" id="GEK56601.1"/>
    </source>
</evidence>
<comment type="caution">
    <text evidence="16">The sequence shown here is derived from an EMBL/GenBank/DDBJ whole genome shotgun (WGS) entry which is preliminary data.</text>
</comment>
<dbReference type="EMBL" id="BJUM01000045">
    <property type="protein sequence ID" value="GEK56601.1"/>
    <property type="molecule type" value="Genomic_DNA"/>
</dbReference>
<dbReference type="Gene3D" id="3.30.450.20">
    <property type="entry name" value="PAS domain"/>
    <property type="match status" value="4"/>
</dbReference>
<dbReference type="SMART" id="SM00086">
    <property type="entry name" value="PAC"/>
    <property type="match status" value="4"/>
</dbReference>
<dbReference type="InterPro" id="IPR036890">
    <property type="entry name" value="HATPase_C_sf"/>
</dbReference>
<dbReference type="PANTHER" id="PTHR45339">
    <property type="entry name" value="HYBRID SIGNAL TRANSDUCTION HISTIDINE KINASE J"/>
    <property type="match status" value="1"/>
</dbReference>
<feature type="transmembrane region" description="Helical" evidence="10">
    <location>
        <begin position="274"/>
        <end position="297"/>
    </location>
</feature>
<dbReference type="Gene3D" id="3.30.565.10">
    <property type="entry name" value="Histidine kinase-like ATPase, C-terminal domain"/>
    <property type="match status" value="1"/>
</dbReference>
<dbReference type="InterPro" id="IPR001610">
    <property type="entry name" value="PAC"/>
</dbReference>
<dbReference type="Gene3D" id="3.40.50.2300">
    <property type="match status" value="2"/>
</dbReference>
<dbReference type="Proteomes" id="UP000321419">
    <property type="component" value="Unassembled WGS sequence"/>
</dbReference>
<dbReference type="PROSITE" id="PS50113">
    <property type="entry name" value="PAC"/>
    <property type="match status" value="3"/>
</dbReference>
<evidence type="ECO:0000259" key="15">
    <source>
        <dbReference type="PROSITE" id="PS50885"/>
    </source>
</evidence>
<dbReference type="NCBIfam" id="TIGR00229">
    <property type="entry name" value="sensory_box"/>
    <property type="match status" value="3"/>
</dbReference>
<feature type="modified residue" description="4-aspartylphosphate" evidence="8">
    <location>
        <position position="1516"/>
    </location>
</feature>
<evidence type="ECO:0000256" key="3">
    <source>
        <dbReference type="ARBA" id="ARBA00012438"/>
    </source>
</evidence>
<dbReference type="SUPFAM" id="SSF47384">
    <property type="entry name" value="Homodimeric domain of signal transducing histidine kinase"/>
    <property type="match status" value="1"/>
</dbReference>
<gene>
    <name evidence="16" type="ORF">PES01_34460</name>
</gene>
<evidence type="ECO:0000256" key="8">
    <source>
        <dbReference type="PROSITE-ProRule" id="PRU00169"/>
    </source>
</evidence>
<dbReference type="Gene3D" id="1.10.287.130">
    <property type="match status" value="1"/>
</dbReference>
<feature type="coiled-coil region" evidence="9">
    <location>
        <begin position="336"/>
        <end position="373"/>
    </location>
</feature>
<dbReference type="SMART" id="SM00387">
    <property type="entry name" value="HATPase_c"/>
    <property type="match status" value="1"/>
</dbReference>
<keyword evidence="6" id="KW-0418">Kinase</keyword>
<feature type="domain" description="PAS" evidence="13">
    <location>
        <begin position="622"/>
        <end position="697"/>
    </location>
</feature>
<evidence type="ECO:0000259" key="12">
    <source>
        <dbReference type="PROSITE" id="PS50110"/>
    </source>
</evidence>
<dbReference type="InterPro" id="IPR011006">
    <property type="entry name" value="CheY-like_superfamily"/>
</dbReference>
<dbReference type="GO" id="GO:0000155">
    <property type="term" value="F:phosphorelay sensor kinase activity"/>
    <property type="evidence" value="ECO:0007669"/>
    <property type="project" value="InterPro"/>
</dbReference>
<dbReference type="SMART" id="SM00448">
    <property type="entry name" value="REC"/>
    <property type="match status" value="2"/>
</dbReference>
<keyword evidence="17" id="KW-1185">Reference proteome</keyword>
<dbReference type="SUPFAM" id="SSF55874">
    <property type="entry name" value="ATPase domain of HSP90 chaperone/DNA topoisomerase II/histidine kinase"/>
    <property type="match status" value="1"/>
</dbReference>
<dbReference type="SUPFAM" id="SSF55781">
    <property type="entry name" value="GAF domain-like"/>
    <property type="match status" value="1"/>
</dbReference>
<dbReference type="SUPFAM" id="SSF55785">
    <property type="entry name" value="PYP-like sensor domain (PAS domain)"/>
    <property type="match status" value="4"/>
</dbReference>
<evidence type="ECO:0000256" key="7">
    <source>
        <dbReference type="ARBA" id="ARBA00023012"/>
    </source>
</evidence>
<evidence type="ECO:0000256" key="6">
    <source>
        <dbReference type="ARBA" id="ARBA00022777"/>
    </source>
</evidence>
<evidence type="ECO:0000256" key="10">
    <source>
        <dbReference type="SAM" id="Phobius"/>
    </source>
</evidence>
<dbReference type="InterPro" id="IPR003661">
    <property type="entry name" value="HisK_dim/P_dom"/>
</dbReference>
<evidence type="ECO:0000259" key="14">
    <source>
        <dbReference type="PROSITE" id="PS50113"/>
    </source>
</evidence>
<dbReference type="SUPFAM" id="SSF52172">
    <property type="entry name" value="CheY-like"/>
    <property type="match status" value="2"/>
</dbReference>